<dbReference type="InterPro" id="IPR054075">
    <property type="entry name" value="Gp53-like_C"/>
</dbReference>
<feature type="domain" description="Putative tail fiber protein gp53-like C-terminal" evidence="1">
    <location>
        <begin position="146"/>
        <end position="222"/>
    </location>
</feature>
<dbReference type="Pfam" id="PF21882">
    <property type="entry name" value="Gp53-like_C"/>
    <property type="match status" value="1"/>
</dbReference>
<evidence type="ECO:0000313" key="3">
    <source>
        <dbReference type="Proteomes" id="UP001190452"/>
    </source>
</evidence>
<accession>A0ABN9KKQ0</accession>
<name>A0ABN9KKQ0_9RALS</name>
<reference evidence="2 3" key="1">
    <citation type="submission" date="2023-07" db="EMBL/GenBank/DDBJ databases">
        <authorList>
            <person name="Peeters C."/>
        </authorList>
    </citation>
    <scope>NUCLEOTIDE SEQUENCE [LARGE SCALE GENOMIC DNA]</scope>
    <source>
        <strain evidence="2 3">R-77569</strain>
    </source>
</reference>
<comment type="caution">
    <text evidence="2">The sequence shown here is derived from an EMBL/GenBank/DDBJ whole genome shotgun (WGS) entry which is preliminary data.</text>
</comment>
<evidence type="ECO:0000313" key="2">
    <source>
        <dbReference type="EMBL" id="CAJ0896137.1"/>
    </source>
</evidence>
<dbReference type="Gene3D" id="2.60.40.3940">
    <property type="match status" value="1"/>
</dbReference>
<protein>
    <recommendedName>
        <fullName evidence="1">Putative tail fiber protein gp53-like C-terminal domain-containing protein</fullName>
    </recommendedName>
</protein>
<dbReference type="EMBL" id="CAUDKV010000027">
    <property type="protein sequence ID" value="CAJ0896137.1"/>
    <property type="molecule type" value="Genomic_DNA"/>
</dbReference>
<proteinExistence type="predicted"/>
<dbReference type="RefSeq" id="WP_316897229.1">
    <property type="nucleotide sequence ID" value="NZ_CAUDKV010000027.1"/>
</dbReference>
<sequence>MATNDFLTFAGSAGSNVITQAAYAALAAQQTGFQAGVANSAQLNKVWRQSSIMAAVLGQFIADYSGQNAVDDGTTATLETNLKSAINAAGITAPQFDNSTKLSTTAWVWNNIQSLVSSCISAVATSAGFASSIGTNGYVKFPSWLGGWIFQWGLANITGNTDYSVSFPISFTTAVYSITNSNGYTQGSGTINAPVVVGVSPSLSSFVLRSTNNTSVYWMAAGK</sequence>
<evidence type="ECO:0000259" key="1">
    <source>
        <dbReference type="Pfam" id="PF21882"/>
    </source>
</evidence>
<organism evidence="2 3">
    <name type="scientific">Ralstonia mannitolilytica</name>
    <dbReference type="NCBI Taxonomy" id="105219"/>
    <lineage>
        <taxon>Bacteria</taxon>
        <taxon>Pseudomonadati</taxon>
        <taxon>Pseudomonadota</taxon>
        <taxon>Betaproteobacteria</taxon>
        <taxon>Burkholderiales</taxon>
        <taxon>Burkholderiaceae</taxon>
        <taxon>Ralstonia</taxon>
    </lineage>
</organism>
<dbReference type="Proteomes" id="UP001190452">
    <property type="component" value="Unassembled WGS sequence"/>
</dbReference>
<gene>
    <name evidence="2" type="ORF">R77569_04567</name>
</gene>
<keyword evidence="3" id="KW-1185">Reference proteome</keyword>